<dbReference type="Proteomes" id="UP001597393">
    <property type="component" value="Unassembled WGS sequence"/>
</dbReference>
<evidence type="ECO:0000313" key="4">
    <source>
        <dbReference type="EMBL" id="MFD2600258.1"/>
    </source>
</evidence>
<feature type="domain" description="ABC transporter" evidence="3">
    <location>
        <begin position="6"/>
        <end position="241"/>
    </location>
</feature>
<name>A0ABW5NNN1_9SPHI</name>
<dbReference type="PANTHER" id="PTHR43158:SF2">
    <property type="entry name" value="SKFA PEPTIDE EXPORT ATP-BINDING PROTEIN SKFE"/>
    <property type="match status" value="1"/>
</dbReference>
<keyword evidence="1" id="KW-0547">Nucleotide-binding</keyword>
<comment type="caution">
    <text evidence="4">The sequence shown here is derived from an EMBL/GenBank/DDBJ whole genome shotgun (WGS) entry which is preliminary data.</text>
</comment>
<organism evidence="4 5">
    <name type="scientific">Sphingobacterium corticis</name>
    <dbReference type="NCBI Taxonomy" id="1812823"/>
    <lineage>
        <taxon>Bacteria</taxon>
        <taxon>Pseudomonadati</taxon>
        <taxon>Bacteroidota</taxon>
        <taxon>Sphingobacteriia</taxon>
        <taxon>Sphingobacteriales</taxon>
        <taxon>Sphingobacteriaceae</taxon>
        <taxon>Sphingobacterium</taxon>
    </lineage>
</organism>
<dbReference type="SMART" id="SM00382">
    <property type="entry name" value="AAA"/>
    <property type="match status" value="2"/>
</dbReference>
<feature type="domain" description="ABC transporter" evidence="3">
    <location>
        <begin position="255"/>
        <end position="490"/>
    </location>
</feature>
<dbReference type="EMBL" id="JBHUMA010000009">
    <property type="protein sequence ID" value="MFD2600258.1"/>
    <property type="molecule type" value="Genomic_DNA"/>
</dbReference>
<dbReference type="PROSITE" id="PS50893">
    <property type="entry name" value="ABC_TRANSPORTER_2"/>
    <property type="match status" value="2"/>
</dbReference>
<keyword evidence="5" id="KW-1185">Reference proteome</keyword>
<dbReference type="Gene3D" id="3.40.50.300">
    <property type="entry name" value="P-loop containing nucleotide triphosphate hydrolases"/>
    <property type="match status" value="2"/>
</dbReference>
<evidence type="ECO:0000259" key="3">
    <source>
        <dbReference type="PROSITE" id="PS50893"/>
    </source>
</evidence>
<evidence type="ECO:0000313" key="5">
    <source>
        <dbReference type="Proteomes" id="UP001597393"/>
    </source>
</evidence>
<keyword evidence="2 4" id="KW-0067">ATP-binding</keyword>
<dbReference type="RefSeq" id="WP_380870398.1">
    <property type="nucleotide sequence ID" value="NZ_JBHUMA010000009.1"/>
</dbReference>
<evidence type="ECO:0000256" key="2">
    <source>
        <dbReference type="ARBA" id="ARBA00022840"/>
    </source>
</evidence>
<dbReference type="InterPro" id="IPR003593">
    <property type="entry name" value="AAA+_ATPase"/>
</dbReference>
<dbReference type="GO" id="GO:0005524">
    <property type="term" value="F:ATP binding"/>
    <property type="evidence" value="ECO:0007669"/>
    <property type="project" value="UniProtKB-KW"/>
</dbReference>
<dbReference type="PANTHER" id="PTHR43158">
    <property type="entry name" value="SKFA PEPTIDE EXPORT ATP-BINDING PROTEIN SKFE"/>
    <property type="match status" value="1"/>
</dbReference>
<evidence type="ECO:0000256" key="1">
    <source>
        <dbReference type="ARBA" id="ARBA00022741"/>
    </source>
</evidence>
<sequence>MSKPFVHIQNLSVQYGQKTVLKDLEWIYSTGSQWAIGGKSGSGKSTLAKAIAGQVSYQGSIDLNTPERKVLYVPSWYQFTNLEGDRNFYYQQRYNTQQRKDTQTVKSDLANFAKDANLLLEDSLPLMEALGLTDQLNAQLIALSSGEHKKMQLVKAFWQRPAMLVIDEPYTGLDKATRSALNDCFNDLSDKGTHLILLTNDTNLPQCINAFAVIENGQLKQVESPLHFTPAEVREAKNLPEFLKEEPTLSSSEIVRLKDVNVRYGDKTVLSDISWQIDRGERWVVQGHNGSGKSTLLSLINADHPQAYGYDIRLFGNQRGSGESIWDIKQKIGLISPEMHWYFDQTATVWETVASGLRDSIGLFSDISYREKQQVNELLDFFELTEVKNDLLQTLALGKQRLAMLARTIIKNPPLLVLDEPCQGLDQSQTQYFNDVVDELCQYGKTLLYVGHYESQLPKSIDHRLLLEKGHIVFNGAIKSVKETTVEQEA</sequence>
<protein>
    <submittedName>
        <fullName evidence="4">ATP-binding cassette domain-containing protein</fullName>
    </submittedName>
</protein>
<dbReference type="Pfam" id="PF00005">
    <property type="entry name" value="ABC_tran"/>
    <property type="match status" value="2"/>
</dbReference>
<reference evidence="5" key="1">
    <citation type="journal article" date="2019" name="Int. J. Syst. Evol. Microbiol.">
        <title>The Global Catalogue of Microorganisms (GCM) 10K type strain sequencing project: providing services to taxonomists for standard genome sequencing and annotation.</title>
        <authorList>
            <consortium name="The Broad Institute Genomics Platform"/>
            <consortium name="The Broad Institute Genome Sequencing Center for Infectious Disease"/>
            <person name="Wu L."/>
            <person name="Ma J."/>
        </authorList>
    </citation>
    <scope>NUCLEOTIDE SEQUENCE [LARGE SCALE GENOMIC DNA]</scope>
    <source>
        <strain evidence="5">KCTC 42248</strain>
    </source>
</reference>
<accession>A0ABW5NNN1</accession>
<dbReference type="InterPro" id="IPR003439">
    <property type="entry name" value="ABC_transporter-like_ATP-bd"/>
</dbReference>
<dbReference type="InterPro" id="IPR027417">
    <property type="entry name" value="P-loop_NTPase"/>
</dbReference>
<gene>
    <name evidence="4" type="ORF">ACFSQ3_14970</name>
</gene>
<dbReference type="SUPFAM" id="SSF52540">
    <property type="entry name" value="P-loop containing nucleoside triphosphate hydrolases"/>
    <property type="match status" value="2"/>
</dbReference>
<proteinExistence type="predicted"/>